<sequence length="216" mass="25157">MGLTDSPHLQEDSAVESVIKQLFEHSGDILAQQYAGSQLVHRIDTYKKVTPAWSSQSREYVATLSRYYSNTFSDAEKQHAMNLFLGVFQPKIGRPHFWELANDYHLHDPRIKFGYIPPHCTNILGDDIWFSLPFSAEQVLKSNKDCLEIISVQKGDPLIDGFNEYYRPNELTVFEEKFEWNMDSTNKDLAYNYTNIREFTPFSIRENKQRKTLASF</sequence>
<dbReference type="PANTHER" id="PTHR45738">
    <property type="entry name" value="POLYPHOSPHOINOSITIDE PHOSPHATASE"/>
    <property type="match status" value="1"/>
</dbReference>
<dbReference type="GO" id="GO:0043813">
    <property type="term" value="F:phosphatidylinositol-3,5-bisphosphate 5-phosphatase activity"/>
    <property type="evidence" value="ECO:0007669"/>
    <property type="project" value="InterPro"/>
</dbReference>
<gene>
    <name evidence="2" type="ORF">UJA718_LOCUS36381</name>
</gene>
<evidence type="ECO:0000313" key="2">
    <source>
        <dbReference type="EMBL" id="CAF4703870.1"/>
    </source>
</evidence>
<reference evidence="2" key="1">
    <citation type="submission" date="2021-02" db="EMBL/GenBank/DDBJ databases">
        <authorList>
            <person name="Nowell W R."/>
        </authorList>
    </citation>
    <scope>NUCLEOTIDE SEQUENCE</scope>
</reference>
<accession>A0A821IL46</accession>
<evidence type="ECO:0000313" key="3">
    <source>
        <dbReference type="Proteomes" id="UP000663873"/>
    </source>
</evidence>
<feature type="non-terminal residue" evidence="2">
    <location>
        <position position="216"/>
    </location>
</feature>
<protein>
    <submittedName>
        <fullName evidence="2">Uncharacterized protein</fullName>
    </submittedName>
</protein>
<keyword evidence="3" id="KW-1185">Reference proteome</keyword>
<organism evidence="2 3">
    <name type="scientific">Rotaria socialis</name>
    <dbReference type="NCBI Taxonomy" id="392032"/>
    <lineage>
        <taxon>Eukaryota</taxon>
        <taxon>Metazoa</taxon>
        <taxon>Spiralia</taxon>
        <taxon>Gnathifera</taxon>
        <taxon>Rotifera</taxon>
        <taxon>Eurotatoria</taxon>
        <taxon>Bdelloidea</taxon>
        <taxon>Philodinida</taxon>
        <taxon>Philodinidae</taxon>
        <taxon>Rotaria</taxon>
    </lineage>
</organism>
<dbReference type="EMBL" id="CAJOBP010035032">
    <property type="protein sequence ID" value="CAF4703870.1"/>
    <property type="molecule type" value="Genomic_DNA"/>
</dbReference>
<keyword evidence="1" id="KW-0378">Hydrolase</keyword>
<dbReference type="Proteomes" id="UP000663873">
    <property type="component" value="Unassembled WGS sequence"/>
</dbReference>
<dbReference type="GO" id="GO:0046856">
    <property type="term" value="P:phosphatidylinositol dephosphorylation"/>
    <property type="evidence" value="ECO:0007669"/>
    <property type="project" value="InterPro"/>
</dbReference>
<dbReference type="AlphaFoldDB" id="A0A821IL46"/>
<proteinExistence type="predicted"/>
<dbReference type="InterPro" id="IPR043573">
    <property type="entry name" value="Fig4-like"/>
</dbReference>
<name>A0A821IL46_9BILA</name>
<evidence type="ECO:0000256" key="1">
    <source>
        <dbReference type="ARBA" id="ARBA00022801"/>
    </source>
</evidence>
<comment type="caution">
    <text evidence="2">The sequence shown here is derived from an EMBL/GenBank/DDBJ whole genome shotgun (WGS) entry which is preliminary data.</text>
</comment>
<feature type="non-terminal residue" evidence="2">
    <location>
        <position position="1"/>
    </location>
</feature>
<dbReference type="PANTHER" id="PTHR45738:SF5">
    <property type="entry name" value="POLYPHOSPHOINOSITIDE PHOSPHATASE"/>
    <property type="match status" value="1"/>
</dbReference>